<feature type="region of interest" description="Disordered" evidence="5">
    <location>
        <begin position="67"/>
        <end position="86"/>
    </location>
</feature>
<dbReference type="InterPro" id="IPR045863">
    <property type="entry name" value="CorA_TM1_TM2"/>
</dbReference>
<dbReference type="RefSeq" id="XP_070921001.1">
    <property type="nucleotide sequence ID" value="XM_071064900.1"/>
</dbReference>
<evidence type="ECO:0000256" key="6">
    <source>
        <dbReference type="SAM" id="Phobius"/>
    </source>
</evidence>
<protein>
    <submittedName>
        <fullName evidence="7">Magnesium transport protein CorA</fullName>
    </submittedName>
</protein>
<evidence type="ECO:0000256" key="3">
    <source>
        <dbReference type="ARBA" id="ARBA00022989"/>
    </source>
</evidence>
<comment type="subcellular location">
    <subcellularLocation>
        <location evidence="1">Membrane</location>
        <topology evidence="1">Multi-pass membrane protein</topology>
    </subcellularLocation>
</comment>
<comment type="caution">
    <text evidence="7">The sequence shown here is derived from an EMBL/GenBank/DDBJ whole genome shotgun (WGS) entry which is preliminary data.</text>
</comment>
<keyword evidence="8" id="KW-1185">Reference proteome</keyword>
<proteinExistence type="predicted"/>
<dbReference type="EMBL" id="BAAFSV010000005">
    <property type="protein sequence ID" value="GAB1319271.1"/>
    <property type="molecule type" value="Genomic_DNA"/>
</dbReference>
<dbReference type="GeneID" id="98180223"/>
<keyword evidence="4 6" id="KW-0472">Membrane</keyword>
<feature type="transmembrane region" description="Helical" evidence="6">
    <location>
        <begin position="511"/>
        <end position="532"/>
    </location>
</feature>
<evidence type="ECO:0000256" key="1">
    <source>
        <dbReference type="ARBA" id="ARBA00004141"/>
    </source>
</evidence>
<dbReference type="Pfam" id="PF01544">
    <property type="entry name" value="CorA"/>
    <property type="match status" value="1"/>
</dbReference>
<organism evidence="7 8">
    <name type="scientific">Madurella fahalii</name>
    <dbReference type="NCBI Taxonomy" id="1157608"/>
    <lineage>
        <taxon>Eukaryota</taxon>
        <taxon>Fungi</taxon>
        <taxon>Dikarya</taxon>
        <taxon>Ascomycota</taxon>
        <taxon>Pezizomycotina</taxon>
        <taxon>Sordariomycetes</taxon>
        <taxon>Sordariomycetidae</taxon>
        <taxon>Sordariales</taxon>
        <taxon>Sordariales incertae sedis</taxon>
        <taxon>Madurella</taxon>
    </lineage>
</organism>
<gene>
    <name evidence="7" type="ORF">MFIFM68171_09481</name>
</gene>
<evidence type="ECO:0000256" key="5">
    <source>
        <dbReference type="SAM" id="MobiDB-lite"/>
    </source>
</evidence>
<dbReference type="Proteomes" id="UP001628179">
    <property type="component" value="Unassembled WGS sequence"/>
</dbReference>
<sequence length="563" mass="63495">MPHHASKPSTSKQYEARIRECFRRWPDAAPFYETLIEYLNTALSPGFSQLQIPTIYWLGHDLGQSDPVETGSPLGHSPSSTPPARRFSFPLATQAPGANAQWMRPAPQSHLTVTEGLLAPESIGILGEMYQIRPEFFIDHLELNNDTHTPNARKGRYALPNLPSRRDNIIHVRFMLMLQVSSEAHPFSTAPASRLERRIKLEDKRRVYEQRLFGLRHYGATRIRALHVHTERWLTVEQLVSFSVKREGKNWHGLLLVDGGRESDRVDPPWAEYVRPGDPNAGFAPVVPYNLPIMGNGGAGPQDGRRVQPKQHRPYHPAMDILLAVSSPGHEAQLLAEDPFYILSRIYHEAARTRIQLLNFIESDIIECSAANSRSASRDLQQSRAVDQLLFNLQLIRRVERFCKEDLGSIARLGSASWPRTERLAEMEQIQRELQGDYDYLIERCGSLALQCQAASNALVGLAQWMDAQDGIRESRNLADLTFLAFLFIPLNYISSCLSMNVTGIAEGVSVWVWGATSAISVLVTGIVVIVFRRWRSLLRVGTYLPTTSPILGRYFSPRAYQG</sequence>
<dbReference type="SUPFAM" id="SSF144083">
    <property type="entry name" value="Magnesium transport protein CorA, transmembrane region"/>
    <property type="match status" value="1"/>
</dbReference>
<dbReference type="InterPro" id="IPR002523">
    <property type="entry name" value="MgTranspt_CorA/ZnTranspt_ZntB"/>
</dbReference>
<name>A0ABQ0GNH8_9PEZI</name>
<accession>A0ABQ0GNH8</accession>
<evidence type="ECO:0000313" key="8">
    <source>
        <dbReference type="Proteomes" id="UP001628179"/>
    </source>
</evidence>
<reference evidence="7 8" key="1">
    <citation type="submission" date="2024-09" db="EMBL/GenBank/DDBJ databases">
        <title>Itraconazole resistance in Madurella fahalii resulting from another homologue of gene encoding cytochrome P450 14-alpha sterol demethylase (CYP51).</title>
        <authorList>
            <person name="Yoshioka I."/>
            <person name="Fahal A.H."/>
            <person name="Kaneko S."/>
            <person name="Yaguchi T."/>
        </authorList>
    </citation>
    <scope>NUCLEOTIDE SEQUENCE [LARGE SCALE GENOMIC DNA]</scope>
    <source>
        <strain evidence="7 8">IFM 68171</strain>
    </source>
</reference>
<evidence type="ECO:0000256" key="4">
    <source>
        <dbReference type="ARBA" id="ARBA00023136"/>
    </source>
</evidence>
<dbReference type="Gene3D" id="1.20.58.340">
    <property type="entry name" value="Magnesium transport protein CorA, transmembrane region"/>
    <property type="match status" value="1"/>
</dbReference>
<evidence type="ECO:0000313" key="7">
    <source>
        <dbReference type="EMBL" id="GAB1319271.1"/>
    </source>
</evidence>
<evidence type="ECO:0000256" key="2">
    <source>
        <dbReference type="ARBA" id="ARBA00022692"/>
    </source>
</evidence>
<keyword evidence="2 6" id="KW-0812">Transmembrane</keyword>
<keyword evidence="3 6" id="KW-1133">Transmembrane helix</keyword>